<protein>
    <recommendedName>
        <fullName evidence="4">Transposase Tc1-like domain-containing protein</fullName>
    </recommendedName>
</protein>
<dbReference type="Proteomes" id="UP000031668">
    <property type="component" value="Unassembled WGS sequence"/>
</dbReference>
<evidence type="ECO:0000256" key="1">
    <source>
        <dbReference type="SAM" id="Coils"/>
    </source>
</evidence>
<name>A0A0C2MM01_THEKT</name>
<keyword evidence="3" id="KW-1185">Reference proteome</keyword>
<dbReference type="SUPFAM" id="SSF46689">
    <property type="entry name" value="Homeodomain-like"/>
    <property type="match status" value="1"/>
</dbReference>
<reference evidence="2 3" key="1">
    <citation type="journal article" date="2014" name="Genome Biol. Evol.">
        <title>The genome of the myxosporean Thelohanellus kitauei shows adaptations to nutrient acquisition within its fish host.</title>
        <authorList>
            <person name="Yang Y."/>
            <person name="Xiong J."/>
            <person name="Zhou Z."/>
            <person name="Huo F."/>
            <person name="Miao W."/>
            <person name="Ran C."/>
            <person name="Liu Y."/>
            <person name="Zhang J."/>
            <person name="Feng J."/>
            <person name="Wang M."/>
            <person name="Wang M."/>
            <person name="Wang L."/>
            <person name="Yao B."/>
        </authorList>
    </citation>
    <scope>NUCLEOTIDE SEQUENCE [LARGE SCALE GENOMIC DNA]</scope>
    <source>
        <strain evidence="2">Wuqing</strain>
    </source>
</reference>
<dbReference type="AlphaFoldDB" id="A0A0C2MM01"/>
<organism evidence="2 3">
    <name type="scientific">Thelohanellus kitauei</name>
    <name type="common">Myxosporean</name>
    <dbReference type="NCBI Taxonomy" id="669202"/>
    <lineage>
        <taxon>Eukaryota</taxon>
        <taxon>Metazoa</taxon>
        <taxon>Cnidaria</taxon>
        <taxon>Myxozoa</taxon>
        <taxon>Myxosporea</taxon>
        <taxon>Bivalvulida</taxon>
        <taxon>Platysporina</taxon>
        <taxon>Myxobolidae</taxon>
        <taxon>Thelohanellus</taxon>
    </lineage>
</organism>
<proteinExistence type="predicted"/>
<dbReference type="OMA" id="QRIRYNG"/>
<evidence type="ECO:0000313" key="2">
    <source>
        <dbReference type="EMBL" id="KII65390.1"/>
    </source>
</evidence>
<keyword evidence="1" id="KW-0175">Coiled coil</keyword>
<comment type="caution">
    <text evidence="2">The sequence shown here is derived from an EMBL/GenBank/DDBJ whole genome shotgun (WGS) entry which is preliminary data.</text>
</comment>
<gene>
    <name evidence="2" type="ORF">RF11_03492</name>
</gene>
<evidence type="ECO:0000313" key="3">
    <source>
        <dbReference type="Proteomes" id="UP000031668"/>
    </source>
</evidence>
<sequence length="188" mass="22123">MENQNLNATQNRNATQNLNETQNRNETQNLNEIQNLNTNQQRRTYQRITAEVKHLAISFIQRNPGKSIAEAARDLSLSERHLRKIYEKFQKDGLHVESNRGGPRNIKVHEIYRNRIEEYIEENPVITLAQKKLKLQEDFNFTISIATVIRAIKSLNITYKLVRLVPLARNTPENIETRFVYGQTYFDR</sequence>
<feature type="coiled-coil region" evidence="1">
    <location>
        <begin position="11"/>
        <end position="43"/>
    </location>
</feature>
<dbReference type="EMBL" id="JWZT01003867">
    <property type="protein sequence ID" value="KII65390.1"/>
    <property type="molecule type" value="Genomic_DNA"/>
</dbReference>
<accession>A0A0C2MM01</accession>
<dbReference type="OrthoDB" id="2498125at2759"/>
<evidence type="ECO:0008006" key="4">
    <source>
        <dbReference type="Google" id="ProtNLM"/>
    </source>
</evidence>
<dbReference type="InterPro" id="IPR009057">
    <property type="entry name" value="Homeodomain-like_sf"/>
</dbReference>